<dbReference type="Proteomes" id="UP000050863">
    <property type="component" value="Unassembled WGS sequence"/>
</dbReference>
<comment type="caution">
    <text evidence="1">The sequence shown here is derived from an EMBL/GenBank/DDBJ whole genome shotgun (WGS) entry which is preliminary data.</text>
</comment>
<organism evidence="1 2">
    <name type="scientific">Bradyrhizobium jicamae</name>
    <dbReference type="NCBI Taxonomy" id="280332"/>
    <lineage>
        <taxon>Bacteria</taxon>
        <taxon>Pseudomonadati</taxon>
        <taxon>Pseudomonadota</taxon>
        <taxon>Alphaproteobacteria</taxon>
        <taxon>Hyphomicrobiales</taxon>
        <taxon>Nitrobacteraceae</taxon>
        <taxon>Bradyrhizobium</taxon>
    </lineage>
</organism>
<gene>
    <name evidence="1" type="ORF">CQ12_23960</name>
</gene>
<protein>
    <submittedName>
        <fullName evidence="1">Uncharacterized protein</fullName>
    </submittedName>
</protein>
<proteinExistence type="predicted"/>
<evidence type="ECO:0000313" key="2">
    <source>
        <dbReference type="Proteomes" id="UP000050863"/>
    </source>
</evidence>
<dbReference type="EMBL" id="LLXZ01000181">
    <property type="protein sequence ID" value="KRQ98943.1"/>
    <property type="molecule type" value="Genomic_DNA"/>
</dbReference>
<keyword evidence="2" id="KW-1185">Reference proteome</keyword>
<accession>A0A0R3L1F8</accession>
<sequence length="99" mass="10833">MTGFPQQVVLLQAWRKPGRLSTDILCKCLKPVPQCFSLFEMTPLMHGALLPFEGAGAQLAFSSPIDTESRAVMQDNDRNIGELLSGTGLRVTKSDPLDK</sequence>
<dbReference type="AlphaFoldDB" id="A0A0R3L1F8"/>
<name>A0A0R3L1F8_9BRAD</name>
<reference evidence="1 2" key="1">
    <citation type="submission" date="2014-03" db="EMBL/GenBank/DDBJ databases">
        <title>Bradyrhizobium valentinum sp. nov., isolated from effective nodules of Lupinus mariae-josephae, a lupine endemic of basic-lime soils in Eastern Spain.</title>
        <authorList>
            <person name="Duran D."/>
            <person name="Rey L."/>
            <person name="Navarro A."/>
            <person name="Busquets A."/>
            <person name="Imperial J."/>
            <person name="Ruiz-Argueso T."/>
        </authorList>
    </citation>
    <scope>NUCLEOTIDE SEQUENCE [LARGE SCALE GENOMIC DNA]</scope>
    <source>
        <strain evidence="1 2">PAC68</strain>
    </source>
</reference>
<evidence type="ECO:0000313" key="1">
    <source>
        <dbReference type="EMBL" id="KRQ98943.1"/>
    </source>
</evidence>